<proteinExistence type="predicted"/>
<reference evidence="2" key="1">
    <citation type="journal article" date="2019" name="Int. J. Syst. Evol. Microbiol.">
        <title>The Global Catalogue of Microorganisms (GCM) 10K type strain sequencing project: providing services to taxonomists for standard genome sequencing and annotation.</title>
        <authorList>
            <consortium name="The Broad Institute Genomics Platform"/>
            <consortium name="The Broad Institute Genome Sequencing Center for Infectious Disease"/>
            <person name="Wu L."/>
            <person name="Ma J."/>
        </authorList>
    </citation>
    <scope>NUCLEOTIDE SEQUENCE [LARGE SCALE GENOMIC DNA]</scope>
    <source>
        <strain evidence="2">CGMCC 4.5798</strain>
    </source>
</reference>
<dbReference type="RefSeq" id="WP_379766334.1">
    <property type="nucleotide sequence ID" value="NZ_JBHSMZ010000001.1"/>
</dbReference>
<organism evidence="1 2">
    <name type="scientific">Massilia aerilata</name>
    <dbReference type="NCBI Taxonomy" id="453817"/>
    <lineage>
        <taxon>Bacteria</taxon>
        <taxon>Pseudomonadati</taxon>
        <taxon>Pseudomonadota</taxon>
        <taxon>Betaproteobacteria</taxon>
        <taxon>Burkholderiales</taxon>
        <taxon>Oxalobacteraceae</taxon>
        <taxon>Telluria group</taxon>
        <taxon>Massilia</taxon>
    </lineage>
</organism>
<evidence type="ECO:0000313" key="1">
    <source>
        <dbReference type="EMBL" id="MFC5547305.1"/>
    </source>
</evidence>
<sequence length="75" mass="8030">MVEAIEIRDERFFPLAQALAYTIENGQLVAGRTGVCDGCLFLVRKPGKQSIAGAFRATGLGSSEKLGDFDLTIVP</sequence>
<gene>
    <name evidence="1" type="ORF">ACFPO9_02105</name>
</gene>
<name>A0ABW0RV00_9BURK</name>
<dbReference type="EMBL" id="JBHSMZ010000001">
    <property type="protein sequence ID" value="MFC5547305.1"/>
    <property type="molecule type" value="Genomic_DNA"/>
</dbReference>
<comment type="caution">
    <text evidence="1">The sequence shown here is derived from an EMBL/GenBank/DDBJ whole genome shotgun (WGS) entry which is preliminary data.</text>
</comment>
<dbReference type="Proteomes" id="UP001596086">
    <property type="component" value="Unassembled WGS sequence"/>
</dbReference>
<evidence type="ECO:0000313" key="2">
    <source>
        <dbReference type="Proteomes" id="UP001596086"/>
    </source>
</evidence>
<keyword evidence="2" id="KW-1185">Reference proteome</keyword>
<accession>A0ABW0RV00</accession>
<protein>
    <submittedName>
        <fullName evidence="1">Uncharacterized protein</fullName>
    </submittedName>
</protein>